<feature type="compositionally biased region" description="Low complexity" evidence="1">
    <location>
        <begin position="702"/>
        <end position="711"/>
    </location>
</feature>
<name>A0A9P3G609_9APHY</name>
<dbReference type="Pfam" id="PF18403">
    <property type="entry name" value="Thioredoxin_15"/>
    <property type="match status" value="1"/>
</dbReference>
<comment type="caution">
    <text evidence="5">The sequence shown here is derived from an EMBL/GenBank/DDBJ whole genome shotgun (WGS) entry which is preliminary data.</text>
</comment>
<dbReference type="GO" id="GO:0051082">
    <property type="term" value="F:unfolded protein binding"/>
    <property type="evidence" value="ECO:0007669"/>
    <property type="project" value="TreeGrafter"/>
</dbReference>
<dbReference type="EMBL" id="BPQB01000009">
    <property type="protein sequence ID" value="GJE88514.1"/>
    <property type="molecule type" value="Genomic_DNA"/>
</dbReference>
<sequence length="711" mass="76207">MQLLVADADNGSDDALSTATETDDIVSLIQQYPVDADTDYTAALTPEELSELGLQAAQLIADSSDPLAALKQLSQDFPKYATTIARRVTVSDALEAELLFKNARVAAGGSAAWLNGAPLTEGNMNPFSLLRLLRKERAIMRQLAALGLSPAQSLDLLTHRAVGIAQADTGVLDALFDASDRREGGAATLWCNDLRTDARYARWSESLGSLKNAMMYPGQMPSIRLNLFNVVLVLDLAHPTGLGFMANAVVPLISRVFPFRFGLVPNVETEDGLKMARLVYWLFENVGRERTLSFINRIARLQLGGPLAPPTPDWLLLDSEFAALLTESDDLSASLEAIMNGEDEAIKAHIAAARKYASRLATDQASAPHGHVFVNGKHFELDDDILRSVQMAGAQMFQHIQEAVFSGALTDDDAENVENYFYDLPSTAARRNRYIYPSDKTGELRIVNLPELLASAKSPSGSNAYVYPPGDAQLSFTTVVIADLDSEDGRAFANEVLSSMSEGSSARVSFVHNPSDPARRTAPGSASVVLGHLISRGKLAKPTPSKVIGLLDNPPSAHVQDDEQVALSAESVLDDVLEATSLAALDDEPFPRASRFILRELKIAPGAQLVVVNGRVVGPITPRGIVAEDMEALYAFEQRKRVGPVVVDQATCASGGVERHEIPRAEQAGQDLVAARGPGECARRLAGRGGRARRGPPGVDPGGPAIPGTRP</sequence>
<feature type="domain" description="UGGT thioredoxin-like" evidence="2">
    <location>
        <begin position="41"/>
        <end position="168"/>
    </location>
</feature>
<dbReference type="GO" id="GO:0036503">
    <property type="term" value="P:ERAD pathway"/>
    <property type="evidence" value="ECO:0007669"/>
    <property type="project" value="TreeGrafter"/>
</dbReference>
<protein>
    <submittedName>
        <fullName evidence="5">Thioredoxin-like domain-containing protein</fullName>
    </submittedName>
</protein>
<accession>A0A9P3G609</accession>
<dbReference type="OrthoDB" id="27683at2759"/>
<keyword evidence="6" id="KW-1185">Reference proteome</keyword>
<dbReference type="PANTHER" id="PTHR11226:SF0">
    <property type="entry name" value="UDP-GLUCOSE:GLYCOPROTEIN GLUCOSYLTRANSFERASE"/>
    <property type="match status" value="1"/>
</dbReference>
<dbReference type="Pfam" id="PF18402">
    <property type="entry name" value="Thioredoxin_14"/>
    <property type="match status" value="1"/>
</dbReference>
<evidence type="ECO:0000259" key="4">
    <source>
        <dbReference type="Pfam" id="PF18403"/>
    </source>
</evidence>
<dbReference type="Proteomes" id="UP000703269">
    <property type="component" value="Unassembled WGS sequence"/>
</dbReference>
<dbReference type="GO" id="GO:0003980">
    <property type="term" value="F:UDP-glucose:glycoprotein glucosyltransferase activity"/>
    <property type="evidence" value="ECO:0007669"/>
    <property type="project" value="InterPro"/>
</dbReference>
<feature type="domain" description="UDP-glucose:glycoprotein glucosyltransferase thioredoxin-like" evidence="4">
    <location>
        <begin position="464"/>
        <end position="646"/>
    </location>
</feature>
<evidence type="ECO:0000259" key="2">
    <source>
        <dbReference type="Pfam" id="PF18401"/>
    </source>
</evidence>
<proteinExistence type="predicted"/>
<evidence type="ECO:0000259" key="3">
    <source>
        <dbReference type="Pfam" id="PF18402"/>
    </source>
</evidence>
<dbReference type="InterPro" id="IPR009448">
    <property type="entry name" value="UDP-g_GGtrans"/>
</dbReference>
<evidence type="ECO:0000313" key="5">
    <source>
        <dbReference type="EMBL" id="GJE88514.1"/>
    </source>
</evidence>
<dbReference type="PANTHER" id="PTHR11226">
    <property type="entry name" value="UDP-GLUCOSE GLYCOPROTEIN:GLUCOSYLTRANSFERASE"/>
    <property type="match status" value="1"/>
</dbReference>
<organism evidence="5 6">
    <name type="scientific">Phanerochaete sordida</name>
    <dbReference type="NCBI Taxonomy" id="48140"/>
    <lineage>
        <taxon>Eukaryota</taxon>
        <taxon>Fungi</taxon>
        <taxon>Dikarya</taxon>
        <taxon>Basidiomycota</taxon>
        <taxon>Agaricomycotina</taxon>
        <taxon>Agaricomycetes</taxon>
        <taxon>Polyporales</taxon>
        <taxon>Phanerochaetaceae</taxon>
        <taxon>Phanerochaete</taxon>
    </lineage>
</organism>
<dbReference type="GO" id="GO:0005783">
    <property type="term" value="C:endoplasmic reticulum"/>
    <property type="evidence" value="ECO:0007669"/>
    <property type="project" value="TreeGrafter"/>
</dbReference>
<feature type="domain" description="UGGT thioredoxin-like" evidence="3">
    <location>
        <begin position="176"/>
        <end position="435"/>
    </location>
</feature>
<evidence type="ECO:0000256" key="1">
    <source>
        <dbReference type="SAM" id="MobiDB-lite"/>
    </source>
</evidence>
<evidence type="ECO:0000313" key="6">
    <source>
        <dbReference type="Proteomes" id="UP000703269"/>
    </source>
</evidence>
<feature type="region of interest" description="Disordered" evidence="1">
    <location>
        <begin position="683"/>
        <end position="711"/>
    </location>
</feature>
<dbReference type="AlphaFoldDB" id="A0A9P3G609"/>
<dbReference type="InterPro" id="IPR040525">
    <property type="entry name" value="UGGT_TRXL_4"/>
</dbReference>
<dbReference type="GO" id="GO:0018279">
    <property type="term" value="P:protein N-linked glycosylation via asparagine"/>
    <property type="evidence" value="ECO:0007669"/>
    <property type="project" value="TreeGrafter"/>
</dbReference>
<dbReference type="InterPro" id="IPR040692">
    <property type="entry name" value="UGGT_TRXL_3"/>
</dbReference>
<gene>
    <name evidence="5" type="ORF">PsYK624_045970</name>
</gene>
<dbReference type="Pfam" id="PF18401">
    <property type="entry name" value="Thioredoxin_13"/>
    <property type="match status" value="1"/>
</dbReference>
<dbReference type="InterPro" id="IPR040694">
    <property type="entry name" value="UGGT_TRXL_2"/>
</dbReference>
<reference evidence="5 6" key="1">
    <citation type="submission" date="2021-08" db="EMBL/GenBank/DDBJ databases">
        <title>Draft Genome Sequence of Phanerochaete sordida strain YK-624.</title>
        <authorList>
            <person name="Mori T."/>
            <person name="Dohra H."/>
            <person name="Suzuki T."/>
            <person name="Kawagishi H."/>
            <person name="Hirai H."/>
        </authorList>
    </citation>
    <scope>NUCLEOTIDE SEQUENCE [LARGE SCALE GENOMIC DNA]</scope>
    <source>
        <strain evidence="5 6">YK-624</strain>
    </source>
</reference>